<evidence type="ECO:0000259" key="1">
    <source>
        <dbReference type="PROSITE" id="PS51340"/>
    </source>
</evidence>
<gene>
    <name evidence="2" type="ORF">OE647_03110</name>
</gene>
<dbReference type="SUPFAM" id="SSF50800">
    <property type="entry name" value="PK beta-barrel domain-like"/>
    <property type="match status" value="1"/>
</dbReference>
<dbReference type="PANTHER" id="PTHR30212">
    <property type="entry name" value="PROTEIN YIIM"/>
    <property type="match status" value="1"/>
</dbReference>
<evidence type="ECO:0000313" key="2">
    <source>
        <dbReference type="EMBL" id="MCV2863726.1"/>
    </source>
</evidence>
<feature type="domain" description="MOSC" evidence="1">
    <location>
        <begin position="50"/>
        <end position="194"/>
    </location>
</feature>
<comment type="caution">
    <text evidence="2">The sequence shown here is derived from an EMBL/GenBank/DDBJ whole genome shotgun (WGS) entry which is preliminary data.</text>
</comment>
<organism evidence="2 3">
    <name type="scientific">Albidovulum sediminicola</name>
    <dbReference type="NCBI Taxonomy" id="2984331"/>
    <lineage>
        <taxon>Bacteria</taxon>
        <taxon>Pseudomonadati</taxon>
        <taxon>Pseudomonadota</taxon>
        <taxon>Alphaproteobacteria</taxon>
        <taxon>Rhodobacterales</taxon>
        <taxon>Paracoccaceae</taxon>
        <taxon>Albidovulum</taxon>
    </lineage>
</organism>
<dbReference type="EMBL" id="JAOWLA010000002">
    <property type="protein sequence ID" value="MCV2863726.1"/>
    <property type="molecule type" value="Genomic_DNA"/>
</dbReference>
<dbReference type="InterPro" id="IPR052353">
    <property type="entry name" value="Benzoxazolinone_Detox_Enz"/>
</dbReference>
<proteinExistence type="predicted"/>
<dbReference type="Gene3D" id="2.40.33.20">
    <property type="entry name" value="PK beta-barrel domain-like"/>
    <property type="match status" value="1"/>
</dbReference>
<dbReference type="PANTHER" id="PTHR30212:SF2">
    <property type="entry name" value="PROTEIN YIIM"/>
    <property type="match status" value="1"/>
</dbReference>
<accession>A0ABT2YXX2</accession>
<keyword evidence="3" id="KW-1185">Reference proteome</keyword>
<evidence type="ECO:0000313" key="3">
    <source>
        <dbReference type="Proteomes" id="UP001652503"/>
    </source>
</evidence>
<name>A0ABT2YXX2_9RHOB</name>
<protein>
    <recommendedName>
        <fullName evidence="1">MOSC domain-containing protein</fullName>
    </recommendedName>
</protein>
<dbReference type="PROSITE" id="PS51340">
    <property type="entry name" value="MOSC"/>
    <property type="match status" value="1"/>
</dbReference>
<dbReference type="Pfam" id="PF03473">
    <property type="entry name" value="MOSC"/>
    <property type="match status" value="1"/>
</dbReference>
<dbReference type="InterPro" id="IPR005302">
    <property type="entry name" value="MoCF_Sase_C"/>
</dbReference>
<dbReference type="Proteomes" id="UP001652503">
    <property type="component" value="Unassembled WGS sequence"/>
</dbReference>
<sequence length="195" mass="20963">MQNAEAKIPPATDRFRSREELAAALDHILSSPADEGVVRALVVRPAAGQRQMAEEVTVSAQGGVHGDHWAKGCWLSTEDGAPHPDVQVCIMNARCIEAIAGAAENWAAAGDNVFVDMDLSPANLPPGTRVAIGTAELILTEQPHNGCQNFIDRYGRDACLFVNMGPGKANRLRGIYGRVVRDGTIRRGDVMRKIP</sequence>
<dbReference type="InterPro" id="IPR011037">
    <property type="entry name" value="Pyrv_Knase-like_insert_dom_sf"/>
</dbReference>
<dbReference type="RefSeq" id="WP_263720184.1">
    <property type="nucleotide sequence ID" value="NZ_JAOWLA010000002.1"/>
</dbReference>
<reference evidence="2 3" key="1">
    <citation type="submission" date="2022-10" db="EMBL/GenBank/DDBJ databases">
        <title>Defluviimonas sp. nov., isolated from ocean surface water.</title>
        <authorList>
            <person name="He W."/>
            <person name="Wang L."/>
            <person name="Zhang D.-F."/>
        </authorList>
    </citation>
    <scope>NUCLEOTIDE SEQUENCE [LARGE SCALE GENOMIC DNA]</scope>
    <source>
        <strain evidence="2 3">WL0075</strain>
    </source>
</reference>